<dbReference type="RefSeq" id="WP_340267811.1">
    <property type="nucleotide sequence ID" value="NZ_JBBEOG010000002.1"/>
</dbReference>
<keyword evidence="6" id="KW-1185">Reference proteome</keyword>
<protein>
    <recommendedName>
        <fullName evidence="4">N-acetyl-1-D-myo-inositol-2-amino-2-deoxy-alpha-D-glucopyranoside deacetylase</fullName>
        <ecNumber evidence="4">3.5.1.103</ecNumber>
    </recommendedName>
</protein>
<comment type="caution">
    <text evidence="5">The sequence shown here is derived from an EMBL/GenBank/DDBJ whole genome shotgun (WGS) entry which is preliminary data.</text>
</comment>
<keyword evidence="3" id="KW-0862">Zinc</keyword>
<accession>A0ABW0GP56</accession>
<evidence type="ECO:0000256" key="1">
    <source>
        <dbReference type="ARBA" id="ARBA00022723"/>
    </source>
</evidence>
<dbReference type="PANTHER" id="PTHR12993:SF26">
    <property type="entry name" value="1D-MYO-INOSITOL 2-ACETAMIDO-2-DEOXY-ALPHA-D-GLUCOPYRANOSIDE DEACETYLASE"/>
    <property type="match status" value="1"/>
</dbReference>
<dbReference type="Pfam" id="PF02585">
    <property type="entry name" value="PIG-L"/>
    <property type="match status" value="1"/>
</dbReference>
<dbReference type="EMBL" id="JBHSLD010000007">
    <property type="protein sequence ID" value="MFC5380686.1"/>
    <property type="molecule type" value="Genomic_DNA"/>
</dbReference>
<evidence type="ECO:0000256" key="3">
    <source>
        <dbReference type="ARBA" id="ARBA00022833"/>
    </source>
</evidence>
<dbReference type="GO" id="GO:0035595">
    <property type="term" value="F:N-acetylglucosaminylinositol deacetylase activity"/>
    <property type="evidence" value="ECO:0007669"/>
    <property type="project" value="UniProtKB-EC"/>
</dbReference>
<dbReference type="SUPFAM" id="SSF102588">
    <property type="entry name" value="LmbE-like"/>
    <property type="match status" value="1"/>
</dbReference>
<sequence length="330" mass="34878">MTPEALRLLLVHAHPDDETLTMGATIAAALDHGHRVVLVTCTRGEEGEVIGAAHAHRTSARDDTLGTHRETELADALAALAAPGDAVVHHWLDALPGDGRRTWPTYRDSGMAVLPGGRAGVPPDVRPDAFAVADLDEAADRLARLVSGERPHVVLTYDEDGGYGHPDHVMAHRVALRAVELAADAPEAPWDVPLVLAAAGDLDDLRAWLRAHPDPRAWDPTGPLPHLYVAPERLDAAVPAQPWLPRKVAALRALPTQVTVEEPAGPGARFVLSNDVPQPLSGLERYRLLRPVAADAAEQVPRTTAADPLAALTALVHGASPTVPDAAPPG</sequence>
<proteinExistence type="predicted"/>
<dbReference type="NCBIfam" id="TIGR03445">
    <property type="entry name" value="mycothiol_MshB"/>
    <property type="match status" value="1"/>
</dbReference>
<evidence type="ECO:0000256" key="4">
    <source>
        <dbReference type="NCBIfam" id="TIGR03445"/>
    </source>
</evidence>
<gene>
    <name evidence="5" type="primary">mshB</name>
    <name evidence="5" type="ORF">ACFPJ6_07785</name>
</gene>
<organism evidence="5 6">
    <name type="scientific">Aquipuribacter nitratireducens</name>
    <dbReference type="NCBI Taxonomy" id="650104"/>
    <lineage>
        <taxon>Bacteria</taxon>
        <taxon>Bacillati</taxon>
        <taxon>Actinomycetota</taxon>
        <taxon>Actinomycetes</taxon>
        <taxon>Micrococcales</taxon>
        <taxon>Intrasporangiaceae</taxon>
        <taxon>Aquipuribacter</taxon>
    </lineage>
</organism>
<keyword evidence="1" id="KW-0479">Metal-binding</keyword>
<dbReference type="EC" id="3.5.1.103" evidence="4"/>
<dbReference type="Gene3D" id="3.40.50.10320">
    <property type="entry name" value="LmbE-like"/>
    <property type="match status" value="1"/>
</dbReference>
<dbReference type="Proteomes" id="UP001596122">
    <property type="component" value="Unassembled WGS sequence"/>
</dbReference>
<keyword evidence="2 5" id="KW-0378">Hydrolase</keyword>
<dbReference type="InterPro" id="IPR024078">
    <property type="entry name" value="LmbE-like_dom_sf"/>
</dbReference>
<dbReference type="PANTHER" id="PTHR12993">
    <property type="entry name" value="N-ACETYLGLUCOSAMINYL-PHOSPHATIDYLINOSITOL DE-N-ACETYLASE-RELATED"/>
    <property type="match status" value="1"/>
</dbReference>
<reference evidence="6" key="1">
    <citation type="journal article" date="2019" name="Int. J. Syst. Evol. Microbiol.">
        <title>The Global Catalogue of Microorganisms (GCM) 10K type strain sequencing project: providing services to taxonomists for standard genome sequencing and annotation.</title>
        <authorList>
            <consortium name="The Broad Institute Genomics Platform"/>
            <consortium name="The Broad Institute Genome Sequencing Center for Infectious Disease"/>
            <person name="Wu L."/>
            <person name="Ma J."/>
        </authorList>
    </citation>
    <scope>NUCLEOTIDE SEQUENCE [LARGE SCALE GENOMIC DNA]</scope>
    <source>
        <strain evidence="6">CCUG 43114</strain>
    </source>
</reference>
<evidence type="ECO:0000313" key="6">
    <source>
        <dbReference type="Proteomes" id="UP001596122"/>
    </source>
</evidence>
<dbReference type="InterPro" id="IPR017810">
    <property type="entry name" value="Mycothiol_biosynthesis_MshB"/>
</dbReference>
<dbReference type="InterPro" id="IPR003737">
    <property type="entry name" value="GlcNAc_PI_deacetylase-related"/>
</dbReference>
<evidence type="ECO:0000313" key="5">
    <source>
        <dbReference type="EMBL" id="MFC5380686.1"/>
    </source>
</evidence>
<name>A0ABW0GP56_9MICO</name>
<evidence type="ECO:0000256" key="2">
    <source>
        <dbReference type="ARBA" id="ARBA00022801"/>
    </source>
</evidence>